<dbReference type="InterPro" id="IPR036896">
    <property type="entry name" value="Avidin-like_sf"/>
</dbReference>
<evidence type="ECO:0000313" key="4">
    <source>
        <dbReference type="EMBL" id="MER8934143.1"/>
    </source>
</evidence>
<proteinExistence type="predicted"/>
<keyword evidence="3" id="KW-0732">Signal</keyword>
<dbReference type="RefSeq" id="WP_023765083.1">
    <property type="nucleotide sequence ID" value="NZ_CP100477.1"/>
</dbReference>
<evidence type="ECO:0000256" key="1">
    <source>
        <dbReference type="ARBA" id="ARBA00004613"/>
    </source>
</evidence>
<protein>
    <submittedName>
        <fullName evidence="4">Avidin/streptavidin family protein</fullName>
    </submittedName>
</protein>
<dbReference type="InterPro" id="IPR005468">
    <property type="entry name" value="Avidin/str"/>
</dbReference>
<evidence type="ECO:0000313" key="5">
    <source>
        <dbReference type="Proteomes" id="UP001464387"/>
    </source>
</evidence>
<dbReference type="Proteomes" id="UP001464387">
    <property type="component" value="Unassembled WGS sequence"/>
</dbReference>
<dbReference type="Gene3D" id="2.40.128.30">
    <property type="entry name" value="Avidin-like"/>
    <property type="match status" value="1"/>
</dbReference>
<name>A0ABV1YG38_9HYPH</name>
<gene>
    <name evidence="4" type="ORF">NKI33_14345</name>
</gene>
<evidence type="ECO:0000256" key="2">
    <source>
        <dbReference type="ARBA" id="ARBA00022525"/>
    </source>
</evidence>
<dbReference type="PROSITE" id="PS51326">
    <property type="entry name" value="AVIDIN_2"/>
    <property type="match status" value="1"/>
</dbReference>
<dbReference type="Pfam" id="PF01382">
    <property type="entry name" value="Avidin"/>
    <property type="match status" value="1"/>
</dbReference>
<dbReference type="EMBL" id="JAMYPJ010000017">
    <property type="protein sequence ID" value="MER8934143.1"/>
    <property type="molecule type" value="Genomic_DNA"/>
</dbReference>
<organism evidence="4 5">
    <name type="scientific">Mesorhizobium opportunistum</name>
    <dbReference type="NCBI Taxonomy" id="593909"/>
    <lineage>
        <taxon>Bacteria</taxon>
        <taxon>Pseudomonadati</taxon>
        <taxon>Pseudomonadota</taxon>
        <taxon>Alphaproteobacteria</taxon>
        <taxon>Hyphomicrobiales</taxon>
        <taxon>Phyllobacteriaceae</taxon>
        <taxon>Mesorhizobium</taxon>
    </lineage>
</organism>
<accession>A0ABV1YG38</accession>
<comment type="subcellular location">
    <subcellularLocation>
        <location evidence="1">Secreted</location>
    </subcellularLocation>
</comment>
<keyword evidence="2" id="KW-0964">Secreted</keyword>
<keyword evidence="5" id="KW-1185">Reference proteome</keyword>
<dbReference type="SUPFAM" id="SSF50876">
    <property type="entry name" value="Avidin/streptavidin"/>
    <property type="match status" value="1"/>
</dbReference>
<evidence type="ECO:0000256" key="3">
    <source>
        <dbReference type="ARBA" id="ARBA00022729"/>
    </source>
</evidence>
<sequence length="122" mass="13297">MNWKGLWKNQYGSIVEITDDADNRISGSFRTALPDSGFHGQEIPILGVHRGDCISFAGGGKTAVGDAIVSYTGLLREGKMETLWFVVSDAAIKASGEGQPAKIEKLNWWRSMSTSADTFQRS</sequence>
<reference evidence="4 5" key="1">
    <citation type="journal article" date="2024" name="Proc. Natl. Acad. Sci. U.S.A.">
        <title>The evolutionary genomics of adaptation to stress in wild rhizobium bacteria.</title>
        <authorList>
            <person name="Kehlet-Delgado H."/>
            <person name="Montoya A.P."/>
            <person name="Jensen K.T."/>
            <person name="Wendlandt C.E."/>
            <person name="Dexheimer C."/>
            <person name="Roberts M."/>
            <person name="Torres Martinez L."/>
            <person name="Friesen M.L."/>
            <person name="Griffitts J.S."/>
            <person name="Porter S.S."/>
        </authorList>
    </citation>
    <scope>NUCLEOTIDE SEQUENCE [LARGE SCALE GENOMIC DNA]</scope>
    <source>
        <strain evidence="4 5">M0729</strain>
    </source>
</reference>
<comment type="caution">
    <text evidence="4">The sequence shown here is derived from an EMBL/GenBank/DDBJ whole genome shotgun (WGS) entry which is preliminary data.</text>
</comment>